<reference evidence="1 2" key="1">
    <citation type="submission" date="2015-10" db="EMBL/GenBank/DDBJ databases">
        <title>The cercosporin biosynthetic gene cluster was horizontally transferred to several fungal lineages and shown to be expanded in Cercospora beticola based on microsynteny with recipient genomes.</title>
        <authorList>
            <person name="De Jonge R."/>
            <person name="Ebert M.K."/>
            <person name="Suttle J.C."/>
            <person name="Jurick Ii W.M."/>
            <person name="Secor G.A."/>
            <person name="Thomma B.P."/>
            <person name="Van De Peer Y."/>
            <person name="Bolton M.D."/>
        </authorList>
    </citation>
    <scope>NUCLEOTIDE SEQUENCE [LARGE SCALE GENOMIC DNA]</scope>
    <source>
        <strain evidence="1 2">09-40</strain>
    </source>
</reference>
<evidence type="ECO:0000313" key="2">
    <source>
        <dbReference type="Proteomes" id="UP000230605"/>
    </source>
</evidence>
<sequence>MWPTEYREHALKLIKYLVYIRGCIDRTGSQTVLLEVAKIIIQGATSFVAKV</sequence>
<dbReference type="OrthoDB" id="3856898at2759"/>
<dbReference type="EMBL" id="LKMD01000201">
    <property type="protein sequence ID" value="PIA82981.1"/>
    <property type="molecule type" value="Genomic_DNA"/>
</dbReference>
<evidence type="ECO:0000313" key="1">
    <source>
        <dbReference type="EMBL" id="PIA82981.1"/>
    </source>
</evidence>
<name>A0A2G5GRR6_CERBT</name>
<dbReference type="AlphaFoldDB" id="A0A2G5GRR6"/>
<protein>
    <submittedName>
        <fullName evidence="1">Uncharacterized protein</fullName>
    </submittedName>
</protein>
<comment type="caution">
    <text evidence="1">The sequence shown here is derived from an EMBL/GenBank/DDBJ whole genome shotgun (WGS) entry which is preliminary data.</text>
</comment>
<gene>
    <name evidence="1" type="ORF">CB0940_12195</name>
</gene>
<dbReference type="Proteomes" id="UP000230605">
    <property type="component" value="Unassembled WGS sequence"/>
</dbReference>
<organism evidence="1 2">
    <name type="scientific">Cercospora beticola</name>
    <name type="common">Sugarbeet leaf spot fungus</name>
    <dbReference type="NCBI Taxonomy" id="122368"/>
    <lineage>
        <taxon>Eukaryota</taxon>
        <taxon>Fungi</taxon>
        <taxon>Dikarya</taxon>
        <taxon>Ascomycota</taxon>
        <taxon>Pezizomycotina</taxon>
        <taxon>Dothideomycetes</taxon>
        <taxon>Dothideomycetidae</taxon>
        <taxon>Mycosphaerellales</taxon>
        <taxon>Mycosphaerellaceae</taxon>
        <taxon>Cercospora</taxon>
    </lineage>
</organism>
<accession>A0A2G5GRR6</accession>
<proteinExistence type="predicted"/>